<feature type="compositionally biased region" description="Polar residues" evidence="1">
    <location>
        <begin position="1"/>
        <end position="12"/>
    </location>
</feature>
<keyword evidence="3" id="KW-1185">Reference proteome</keyword>
<evidence type="ECO:0000256" key="1">
    <source>
        <dbReference type="SAM" id="MobiDB-lite"/>
    </source>
</evidence>
<feature type="non-terminal residue" evidence="2">
    <location>
        <position position="139"/>
    </location>
</feature>
<evidence type="ECO:0000313" key="2">
    <source>
        <dbReference type="EMBL" id="EPS57854.1"/>
    </source>
</evidence>
<organism evidence="2 3">
    <name type="scientific">Genlisea aurea</name>
    <dbReference type="NCBI Taxonomy" id="192259"/>
    <lineage>
        <taxon>Eukaryota</taxon>
        <taxon>Viridiplantae</taxon>
        <taxon>Streptophyta</taxon>
        <taxon>Embryophyta</taxon>
        <taxon>Tracheophyta</taxon>
        <taxon>Spermatophyta</taxon>
        <taxon>Magnoliopsida</taxon>
        <taxon>eudicotyledons</taxon>
        <taxon>Gunneridae</taxon>
        <taxon>Pentapetalae</taxon>
        <taxon>asterids</taxon>
        <taxon>lamiids</taxon>
        <taxon>Lamiales</taxon>
        <taxon>Lentibulariaceae</taxon>
        <taxon>Genlisea</taxon>
    </lineage>
</organism>
<accession>S8BU37</accession>
<proteinExistence type="predicted"/>
<dbReference type="AlphaFoldDB" id="S8BU37"/>
<sequence>QGQSNKSTSYKYNPTEDDVGTGFPIEPPRVKNGFSHSNSVIHPRAVKYSWSNKQIQEDDSCHSVSSRMMGPSSRTRGLKEAVGTTASNNDSGGYAPKRNRILFSGPLMPPGGNMEDMLKEHERQIQEAVRKARADKNRT</sequence>
<gene>
    <name evidence="2" type="ORF">M569_16962</name>
</gene>
<dbReference type="Proteomes" id="UP000015453">
    <property type="component" value="Unassembled WGS sequence"/>
</dbReference>
<comment type="caution">
    <text evidence="2">The sequence shown here is derived from an EMBL/GenBank/DDBJ whole genome shotgun (WGS) entry which is preliminary data.</text>
</comment>
<dbReference type="OrthoDB" id="1728295at2759"/>
<dbReference type="EMBL" id="AUSU01009771">
    <property type="protein sequence ID" value="EPS57854.1"/>
    <property type="molecule type" value="Genomic_DNA"/>
</dbReference>
<evidence type="ECO:0000313" key="3">
    <source>
        <dbReference type="Proteomes" id="UP000015453"/>
    </source>
</evidence>
<feature type="non-terminal residue" evidence="2">
    <location>
        <position position="1"/>
    </location>
</feature>
<feature type="region of interest" description="Disordered" evidence="1">
    <location>
        <begin position="1"/>
        <end position="38"/>
    </location>
</feature>
<name>S8BU37_9LAMI</name>
<reference evidence="2 3" key="1">
    <citation type="journal article" date="2013" name="BMC Genomics">
        <title>The miniature genome of a carnivorous plant Genlisea aurea contains a low number of genes and short non-coding sequences.</title>
        <authorList>
            <person name="Leushkin E.V."/>
            <person name="Sutormin R.A."/>
            <person name="Nabieva E.R."/>
            <person name="Penin A.A."/>
            <person name="Kondrashov A.S."/>
            <person name="Logacheva M.D."/>
        </authorList>
    </citation>
    <scope>NUCLEOTIDE SEQUENCE [LARGE SCALE GENOMIC DNA]</scope>
</reference>
<feature type="region of interest" description="Disordered" evidence="1">
    <location>
        <begin position="59"/>
        <end position="115"/>
    </location>
</feature>
<protein>
    <submittedName>
        <fullName evidence="2">Uncharacterized protein</fullName>
    </submittedName>
</protein>